<evidence type="ECO:0000313" key="1">
    <source>
        <dbReference type="EMBL" id="KFM66870.1"/>
    </source>
</evidence>
<accession>A0A087TP31</accession>
<feature type="non-terminal residue" evidence="1">
    <location>
        <position position="112"/>
    </location>
</feature>
<sequence length="112" mass="12609">MNFTFGFITSRDTGTGRGDSPAGISRAVSVKLVAKTFSSIDVFELLGKLIDGLEGKMFVFTDRRLNHQMFFCLALKILEELISKGLSQKFYSSKDLLYFPKTKNCQHKIGLF</sequence>
<proteinExistence type="predicted"/>
<dbReference type="AlphaFoldDB" id="A0A087TP31"/>
<name>A0A087TP31_STEMI</name>
<dbReference type="Proteomes" id="UP000054359">
    <property type="component" value="Unassembled WGS sequence"/>
</dbReference>
<gene>
    <name evidence="1" type="ORF">X975_23153</name>
</gene>
<protein>
    <submittedName>
        <fullName evidence="1">Uncharacterized protein</fullName>
    </submittedName>
</protein>
<evidence type="ECO:0000313" key="2">
    <source>
        <dbReference type="Proteomes" id="UP000054359"/>
    </source>
</evidence>
<keyword evidence="2" id="KW-1185">Reference proteome</keyword>
<dbReference type="EMBL" id="KK116117">
    <property type="protein sequence ID" value="KFM66870.1"/>
    <property type="molecule type" value="Genomic_DNA"/>
</dbReference>
<reference evidence="1 2" key="1">
    <citation type="submission" date="2013-11" db="EMBL/GenBank/DDBJ databases">
        <title>Genome sequencing of Stegodyphus mimosarum.</title>
        <authorList>
            <person name="Bechsgaard J."/>
        </authorList>
    </citation>
    <scope>NUCLEOTIDE SEQUENCE [LARGE SCALE GENOMIC DNA]</scope>
</reference>
<organism evidence="1 2">
    <name type="scientific">Stegodyphus mimosarum</name>
    <name type="common">African social velvet spider</name>
    <dbReference type="NCBI Taxonomy" id="407821"/>
    <lineage>
        <taxon>Eukaryota</taxon>
        <taxon>Metazoa</taxon>
        <taxon>Ecdysozoa</taxon>
        <taxon>Arthropoda</taxon>
        <taxon>Chelicerata</taxon>
        <taxon>Arachnida</taxon>
        <taxon>Araneae</taxon>
        <taxon>Araneomorphae</taxon>
        <taxon>Entelegynae</taxon>
        <taxon>Eresoidea</taxon>
        <taxon>Eresidae</taxon>
        <taxon>Stegodyphus</taxon>
    </lineage>
</organism>